<comment type="similarity">
    <text evidence="2">Belongs to the YajC family.</text>
</comment>
<evidence type="ECO:0000256" key="12">
    <source>
        <dbReference type="SAM" id="Phobius"/>
    </source>
</evidence>
<evidence type="ECO:0000256" key="8">
    <source>
        <dbReference type="ARBA" id="ARBA00022989"/>
    </source>
</evidence>
<keyword evidence="7" id="KW-0653">Protein transport</keyword>
<evidence type="ECO:0000256" key="3">
    <source>
        <dbReference type="ARBA" id="ARBA00014962"/>
    </source>
</evidence>
<evidence type="ECO:0000256" key="4">
    <source>
        <dbReference type="ARBA" id="ARBA00022448"/>
    </source>
</evidence>
<dbReference type="STRING" id="571438.SAMN05192586_10946"/>
<evidence type="ECO:0000256" key="9">
    <source>
        <dbReference type="ARBA" id="ARBA00023010"/>
    </source>
</evidence>
<keyword evidence="8 12" id="KW-1133">Transmembrane helix</keyword>
<accession>A0A1G7MLA9</accession>
<dbReference type="SMART" id="SM01323">
    <property type="entry name" value="YajC"/>
    <property type="match status" value="1"/>
</dbReference>
<gene>
    <name evidence="13" type="ORF">SAMN05192586_10946</name>
</gene>
<evidence type="ECO:0000256" key="10">
    <source>
        <dbReference type="ARBA" id="ARBA00023136"/>
    </source>
</evidence>
<dbReference type="PRINTS" id="PR01853">
    <property type="entry name" value="YAJCTRNLCASE"/>
</dbReference>
<evidence type="ECO:0000256" key="1">
    <source>
        <dbReference type="ARBA" id="ARBA00004162"/>
    </source>
</evidence>
<keyword evidence="14" id="KW-1185">Reference proteome</keyword>
<keyword evidence="5" id="KW-1003">Cell membrane</keyword>
<feature type="transmembrane region" description="Helical" evidence="12">
    <location>
        <begin position="24"/>
        <end position="43"/>
    </location>
</feature>
<keyword evidence="4" id="KW-0813">Transport</keyword>
<dbReference type="Pfam" id="PF02699">
    <property type="entry name" value="YajC"/>
    <property type="match status" value="1"/>
</dbReference>
<dbReference type="PANTHER" id="PTHR33909:SF1">
    <property type="entry name" value="SEC TRANSLOCON ACCESSORY COMPLEX SUBUNIT YAJC"/>
    <property type="match status" value="1"/>
</dbReference>
<evidence type="ECO:0000256" key="7">
    <source>
        <dbReference type="ARBA" id="ARBA00022927"/>
    </source>
</evidence>
<feature type="compositionally biased region" description="Basic and acidic residues" evidence="11">
    <location>
        <begin position="109"/>
        <end position="119"/>
    </location>
</feature>
<dbReference type="AlphaFoldDB" id="A0A1G7MLA9"/>
<dbReference type="GO" id="GO:0015031">
    <property type="term" value="P:protein transport"/>
    <property type="evidence" value="ECO:0007669"/>
    <property type="project" value="UniProtKB-KW"/>
</dbReference>
<feature type="region of interest" description="Disordered" evidence="11">
    <location>
        <begin position="100"/>
        <end position="119"/>
    </location>
</feature>
<name>A0A1G7MLA9_9BACT</name>
<evidence type="ECO:0000313" key="13">
    <source>
        <dbReference type="EMBL" id="SDF62444.1"/>
    </source>
</evidence>
<keyword evidence="6 12" id="KW-0812">Transmembrane</keyword>
<dbReference type="PANTHER" id="PTHR33909">
    <property type="entry name" value="SEC TRANSLOCON ACCESSORY COMPLEX SUBUNIT YAJC"/>
    <property type="match status" value="1"/>
</dbReference>
<dbReference type="GO" id="GO:0005886">
    <property type="term" value="C:plasma membrane"/>
    <property type="evidence" value="ECO:0007669"/>
    <property type="project" value="UniProtKB-SubCell"/>
</dbReference>
<protein>
    <recommendedName>
        <fullName evidence="3">Sec translocon accessory complex subunit YajC</fullName>
    </recommendedName>
</protein>
<dbReference type="Proteomes" id="UP000199355">
    <property type="component" value="Unassembled WGS sequence"/>
</dbReference>
<sequence>MFESLAYAMGTPQAGGAPASGTDMLMQFLPLIIMFAIFWFLLIRPQQKRAKAHKQMLAELKRGDHVVTSSGLLGRILEIDDEQVLLECGEAKLRVSRGAVGGLLPGKGGNKDAVKEEKK</sequence>
<dbReference type="NCBIfam" id="TIGR00739">
    <property type="entry name" value="yajC"/>
    <property type="match status" value="1"/>
</dbReference>
<evidence type="ECO:0000256" key="5">
    <source>
        <dbReference type="ARBA" id="ARBA00022475"/>
    </source>
</evidence>
<reference evidence="14" key="1">
    <citation type="submission" date="2016-10" db="EMBL/GenBank/DDBJ databases">
        <authorList>
            <person name="Varghese N."/>
            <person name="Submissions S."/>
        </authorList>
    </citation>
    <scope>NUCLEOTIDE SEQUENCE [LARGE SCALE GENOMIC DNA]</scope>
    <source>
        <strain evidence="14">KHC7</strain>
    </source>
</reference>
<dbReference type="RefSeq" id="WP_257243165.1">
    <property type="nucleotide sequence ID" value="NZ_FNBX01000009.1"/>
</dbReference>
<comment type="subcellular location">
    <subcellularLocation>
        <location evidence="1">Cell membrane</location>
        <topology evidence="1">Single-pass membrane protein</topology>
    </subcellularLocation>
</comment>
<dbReference type="InterPro" id="IPR003849">
    <property type="entry name" value="Preprotein_translocase_YajC"/>
</dbReference>
<evidence type="ECO:0000313" key="14">
    <source>
        <dbReference type="Proteomes" id="UP000199355"/>
    </source>
</evidence>
<evidence type="ECO:0000256" key="11">
    <source>
        <dbReference type="SAM" id="MobiDB-lite"/>
    </source>
</evidence>
<proteinExistence type="inferred from homology"/>
<organism evidence="13 14">
    <name type="scientific">Desulfovibrio legallii</name>
    <dbReference type="NCBI Taxonomy" id="571438"/>
    <lineage>
        <taxon>Bacteria</taxon>
        <taxon>Pseudomonadati</taxon>
        <taxon>Thermodesulfobacteriota</taxon>
        <taxon>Desulfovibrionia</taxon>
        <taxon>Desulfovibrionales</taxon>
        <taxon>Desulfovibrionaceae</taxon>
        <taxon>Desulfovibrio</taxon>
    </lineage>
</organism>
<dbReference type="EMBL" id="FNBX01000009">
    <property type="protein sequence ID" value="SDF62444.1"/>
    <property type="molecule type" value="Genomic_DNA"/>
</dbReference>
<keyword evidence="9" id="KW-0811">Translocation</keyword>
<evidence type="ECO:0000256" key="6">
    <source>
        <dbReference type="ARBA" id="ARBA00022692"/>
    </source>
</evidence>
<keyword evidence="10 12" id="KW-0472">Membrane</keyword>
<evidence type="ECO:0000256" key="2">
    <source>
        <dbReference type="ARBA" id="ARBA00006742"/>
    </source>
</evidence>